<feature type="domain" description="PRC-barrel" evidence="3">
    <location>
        <begin position="88"/>
        <end position="157"/>
    </location>
</feature>
<feature type="compositionally biased region" description="Acidic residues" evidence="2">
    <location>
        <begin position="339"/>
        <end position="348"/>
    </location>
</feature>
<protein>
    <submittedName>
        <fullName evidence="4">PRC-barrel domain-containing protein</fullName>
    </submittedName>
</protein>
<reference evidence="4 5" key="1">
    <citation type="submission" date="2022-04" db="EMBL/GenBank/DDBJ databases">
        <title>Positive selection, recombination, and allopatry shape intraspecific diversity of widespread and dominant cyanobacteria.</title>
        <authorList>
            <person name="Wei J."/>
            <person name="Shu W."/>
            <person name="Hu C."/>
        </authorList>
    </citation>
    <scope>NUCLEOTIDE SEQUENCE [LARGE SCALE GENOMIC DNA]</scope>
    <source>
        <strain evidence="4 5">GB2-A4</strain>
    </source>
</reference>
<gene>
    <name evidence="4" type="ORF">NC998_08130</name>
</gene>
<dbReference type="RefSeq" id="WP_190439579.1">
    <property type="nucleotide sequence ID" value="NZ_JAMPKM010000003.1"/>
</dbReference>
<feature type="compositionally biased region" description="Acidic residues" evidence="2">
    <location>
        <begin position="301"/>
        <end position="315"/>
    </location>
</feature>
<evidence type="ECO:0000259" key="3">
    <source>
        <dbReference type="Pfam" id="PF05239"/>
    </source>
</evidence>
<dbReference type="PANTHER" id="PTHR36740">
    <property type="entry name" value="PRC DOMAIN-CONTAINING PROTEIN"/>
    <property type="match status" value="1"/>
</dbReference>
<accession>A0ABV0J5K7</accession>
<evidence type="ECO:0000313" key="5">
    <source>
        <dbReference type="Proteomes" id="UP001464891"/>
    </source>
</evidence>
<sequence length="348" mass="38893">MTAEADVVKQSDLLNQLVLDRNNMEELGRVDMLWMYPAAHRVLGFICKSGFLGAKKIVFKLPQIQTLGTNSILVHSQPEETDGEKVKQLDSLLNCEVWSDAGNKVGRITDYRFQLKTGEITQYLFVSSGWSGITGDIYQLPPSRIISFGRKRVLVPEAAVKSFELYRPGIKQTLSKARNILKDDYISLVKQAQSLTEHAKERAQAIAEQAKETAQTFTDQLKEETQTFTEQAKTTSQTVAEQVKERTQTVVDQANTGFQSPYPPSQAPTTPEPSVSKPAVSPPPPASTPQPQAATTHAFADEEDDPWDFLEEDEPFTPPPSYPETFRKADTNPKTKTETEDDDDEPWI</sequence>
<dbReference type="InterPro" id="IPR027275">
    <property type="entry name" value="PRC-brl_dom"/>
</dbReference>
<feature type="compositionally biased region" description="Basic and acidic residues" evidence="2">
    <location>
        <begin position="325"/>
        <end position="338"/>
    </location>
</feature>
<proteinExistence type="predicted"/>
<evidence type="ECO:0000256" key="2">
    <source>
        <dbReference type="SAM" id="MobiDB-lite"/>
    </source>
</evidence>
<organism evidence="4 5">
    <name type="scientific">Trichocoleus desertorum GB2-A4</name>
    <dbReference type="NCBI Taxonomy" id="2933944"/>
    <lineage>
        <taxon>Bacteria</taxon>
        <taxon>Bacillati</taxon>
        <taxon>Cyanobacteriota</taxon>
        <taxon>Cyanophyceae</taxon>
        <taxon>Leptolyngbyales</taxon>
        <taxon>Trichocoleusaceae</taxon>
        <taxon>Trichocoleus</taxon>
    </lineage>
</organism>
<dbReference type="EMBL" id="JAMPKM010000003">
    <property type="protein sequence ID" value="MEP0817063.1"/>
    <property type="molecule type" value="Genomic_DNA"/>
</dbReference>
<keyword evidence="5" id="KW-1185">Reference proteome</keyword>
<dbReference type="Gene3D" id="2.30.30.240">
    <property type="entry name" value="PRC-barrel domain"/>
    <property type="match status" value="1"/>
</dbReference>
<dbReference type="SUPFAM" id="SSF50346">
    <property type="entry name" value="PRC-barrel domain"/>
    <property type="match status" value="1"/>
</dbReference>
<evidence type="ECO:0000313" key="4">
    <source>
        <dbReference type="EMBL" id="MEP0817063.1"/>
    </source>
</evidence>
<dbReference type="PANTHER" id="PTHR36740:SF1">
    <property type="entry name" value="PRC-BARREL DOMAIN-CONTAINING PROTEIN"/>
    <property type="match status" value="1"/>
</dbReference>
<dbReference type="InterPro" id="IPR011033">
    <property type="entry name" value="PRC_barrel-like_sf"/>
</dbReference>
<dbReference type="Pfam" id="PF05239">
    <property type="entry name" value="PRC"/>
    <property type="match status" value="1"/>
</dbReference>
<evidence type="ECO:0000256" key="1">
    <source>
        <dbReference type="SAM" id="Coils"/>
    </source>
</evidence>
<comment type="caution">
    <text evidence="4">The sequence shown here is derived from an EMBL/GenBank/DDBJ whole genome shotgun (WGS) entry which is preliminary data.</text>
</comment>
<dbReference type="Proteomes" id="UP001464891">
    <property type="component" value="Unassembled WGS sequence"/>
</dbReference>
<keyword evidence="1" id="KW-0175">Coiled coil</keyword>
<feature type="coiled-coil region" evidence="1">
    <location>
        <begin position="200"/>
        <end position="227"/>
    </location>
</feature>
<name>A0ABV0J5K7_9CYAN</name>
<feature type="region of interest" description="Disordered" evidence="2">
    <location>
        <begin position="253"/>
        <end position="348"/>
    </location>
</feature>